<accession>A0ABW5PDE3</accession>
<sequence>MSIIESHTNAQTERYRRIMNPDHPLCREDIIWMLDFMKKKVADEDPHLVSLPQPLLLRNFQYFAEAAMLLLHNRSTGDEEAERLRNWLGETAYGNGPFPPVT</sequence>
<protein>
    <submittedName>
        <fullName evidence="1">Uncharacterized protein</fullName>
    </submittedName>
</protein>
<comment type="caution">
    <text evidence="1">The sequence shown here is derived from an EMBL/GenBank/DDBJ whole genome shotgun (WGS) entry which is preliminary data.</text>
</comment>
<reference evidence="2" key="1">
    <citation type="journal article" date="2019" name="Int. J. Syst. Evol. Microbiol.">
        <title>The Global Catalogue of Microorganisms (GCM) 10K type strain sequencing project: providing services to taxonomists for standard genome sequencing and annotation.</title>
        <authorList>
            <consortium name="The Broad Institute Genomics Platform"/>
            <consortium name="The Broad Institute Genome Sequencing Center for Infectious Disease"/>
            <person name="Wu L."/>
            <person name="Ma J."/>
        </authorList>
    </citation>
    <scope>NUCLEOTIDE SEQUENCE [LARGE SCALE GENOMIC DNA]</scope>
    <source>
        <strain evidence="2">KCTC 3950</strain>
    </source>
</reference>
<name>A0ABW5PDE3_9BACL</name>
<dbReference type="EMBL" id="JBHUME010000007">
    <property type="protein sequence ID" value="MFD2612869.1"/>
    <property type="molecule type" value="Genomic_DNA"/>
</dbReference>
<keyword evidence="2" id="KW-1185">Reference proteome</keyword>
<gene>
    <name evidence="1" type="ORF">ACFSUF_10600</name>
</gene>
<proteinExistence type="predicted"/>
<evidence type="ECO:0000313" key="2">
    <source>
        <dbReference type="Proteomes" id="UP001597541"/>
    </source>
</evidence>
<dbReference type="Proteomes" id="UP001597541">
    <property type="component" value="Unassembled WGS sequence"/>
</dbReference>
<dbReference type="RefSeq" id="WP_377602702.1">
    <property type="nucleotide sequence ID" value="NZ_JBHUME010000007.1"/>
</dbReference>
<organism evidence="1 2">
    <name type="scientific">Paenibacillus gansuensis</name>
    <dbReference type="NCBI Taxonomy" id="306542"/>
    <lineage>
        <taxon>Bacteria</taxon>
        <taxon>Bacillati</taxon>
        <taxon>Bacillota</taxon>
        <taxon>Bacilli</taxon>
        <taxon>Bacillales</taxon>
        <taxon>Paenibacillaceae</taxon>
        <taxon>Paenibacillus</taxon>
    </lineage>
</organism>
<evidence type="ECO:0000313" key="1">
    <source>
        <dbReference type="EMBL" id="MFD2612869.1"/>
    </source>
</evidence>